<keyword evidence="7" id="KW-1185">Reference proteome</keyword>
<proteinExistence type="inferred from homology"/>
<keyword evidence="3" id="KW-0547">Nucleotide-binding</keyword>
<evidence type="ECO:0000256" key="3">
    <source>
        <dbReference type="ARBA" id="ARBA00022741"/>
    </source>
</evidence>
<dbReference type="GO" id="GO:0016887">
    <property type="term" value="F:ATP hydrolysis activity"/>
    <property type="evidence" value="ECO:0007669"/>
    <property type="project" value="InterPro"/>
</dbReference>
<dbReference type="InterPro" id="IPR039421">
    <property type="entry name" value="Type_1_exporter"/>
</dbReference>
<evidence type="ECO:0000256" key="4">
    <source>
        <dbReference type="ARBA" id="ARBA00022840"/>
    </source>
</evidence>
<dbReference type="GO" id="GO:0015421">
    <property type="term" value="F:ABC-type oligopeptide transporter activity"/>
    <property type="evidence" value="ECO:0007669"/>
    <property type="project" value="TreeGrafter"/>
</dbReference>
<comment type="caution">
    <text evidence="6">The sequence shown here is derived from an EMBL/GenBank/DDBJ whole genome shotgun (WGS) entry which is preliminary data.</text>
</comment>
<dbReference type="Pfam" id="PF00005">
    <property type="entry name" value="ABC_tran"/>
    <property type="match status" value="1"/>
</dbReference>
<accession>A0A176YRZ5</accession>
<dbReference type="Gene3D" id="3.40.50.300">
    <property type="entry name" value="P-loop containing nucleotide triphosphate hydrolases"/>
    <property type="match status" value="1"/>
</dbReference>
<dbReference type="EMBL" id="LUUB01000057">
    <property type="protein sequence ID" value="OAF09187.1"/>
    <property type="molecule type" value="Genomic_DNA"/>
</dbReference>
<name>A0A176YRZ5_9BRAD</name>
<gene>
    <name evidence="6" type="ORF">AYJ54_00065</name>
</gene>
<dbReference type="GO" id="GO:0005524">
    <property type="term" value="F:ATP binding"/>
    <property type="evidence" value="ECO:0007669"/>
    <property type="project" value="UniProtKB-KW"/>
</dbReference>
<feature type="domain" description="ABC transporter" evidence="5">
    <location>
        <begin position="39"/>
        <end position="76"/>
    </location>
</feature>
<sequence>MIENIALGEGEPDIEKILQICDQMGLRELIERWPGGFQAHLGENGVRLSGGEKQRLALARALYRDPEILIRDEATSSLDAVAEASVLRVVEDLRRAGKTIVVICHRLSAICGADKIVVLDKRRIVAEGKHRDLLSAGGTYARLWRAQTGSSSQVQARTISIFSR</sequence>
<evidence type="ECO:0000313" key="7">
    <source>
        <dbReference type="Proteomes" id="UP000076959"/>
    </source>
</evidence>
<keyword evidence="2" id="KW-0762">Sugar transport</keyword>
<organism evidence="6 7">
    <name type="scientific">Bradyrhizobium centrolobii</name>
    <dbReference type="NCBI Taxonomy" id="1505087"/>
    <lineage>
        <taxon>Bacteria</taxon>
        <taxon>Pseudomonadati</taxon>
        <taxon>Pseudomonadota</taxon>
        <taxon>Alphaproteobacteria</taxon>
        <taxon>Hyphomicrobiales</taxon>
        <taxon>Nitrobacteraceae</taxon>
        <taxon>Bradyrhizobium</taxon>
    </lineage>
</organism>
<dbReference type="InterPro" id="IPR003439">
    <property type="entry name" value="ABC_transporter-like_ATP-bd"/>
</dbReference>
<evidence type="ECO:0000256" key="1">
    <source>
        <dbReference type="ARBA" id="ARBA00005417"/>
    </source>
</evidence>
<dbReference type="SUPFAM" id="SSF52540">
    <property type="entry name" value="P-loop containing nucleoside triphosphate hydrolases"/>
    <property type="match status" value="1"/>
</dbReference>
<dbReference type="InterPro" id="IPR027417">
    <property type="entry name" value="P-loop_NTPase"/>
</dbReference>
<dbReference type="PANTHER" id="PTHR43394:SF1">
    <property type="entry name" value="ATP-BINDING CASSETTE SUB-FAMILY B MEMBER 10, MITOCHONDRIAL"/>
    <property type="match status" value="1"/>
</dbReference>
<dbReference type="PANTHER" id="PTHR43394">
    <property type="entry name" value="ATP-DEPENDENT PERMEASE MDL1, MITOCHONDRIAL"/>
    <property type="match status" value="1"/>
</dbReference>
<reference evidence="6 7" key="1">
    <citation type="submission" date="2016-03" db="EMBL/GenBank/DDBJ databases">
        <title>Draft Genome Sequence of the Strain BR 10245 (Bradyrhizobium sp.) isolated from nodules of Centrolobium paraense.</title>
        <authorList>
            <person name="Simoes-Araujo J.L.Sr."/>
            <person name="Barauna A.C."/>
            <person name="Silva K."/>
            <person name="Zilli J.E."/>
        </authorList>
    </citation>
    <scope>NUCLEOTIDE SEQUENCE [LARGE SCALE GENOMIC DNA]</scope>
    <source>
        <strain evidence="6 7">BR 10245</strain>
    </source>
</reference>
<dbReference type="AlphaFoldDB" id="A0A176YRZ5"/>
<comment type="similarity">
    <text evidence="1">Belongs to the ABC transporter superfamily.</text>
</comment>
<evidence type="ECO:0000313" key="6">
    <source>
        <dbReference type="EMBL" id="OAF09187.1"/>
    </source>
</evidence>
<keyword evidence="4" id="KW-0067">ATP-binding</keyword>
<evidence type="ECO:0000259" key="5">
    <source>
        <dbReference type="Pfam" id="PF00005"/>
    </source>
</evidence>
<protein>
    <recommendedName>
        <fullName evidence="5">ABC transporter domain-containing protein</fullName>
    </recommendedName>
</protein>
<dbReference type="InterPro" id="IPR017871">
    <property type="entry name" value="ABC_transporter-like_CS"/>
</dbReference>
<dbReference type="STRING" id="1505087.AYJ54_00065"/>
<dbReference type="Proteomes" id="UP000076959">
    <property type="component" value="Unassembled WGS sequence"/>
</dbReference>
<evidence type="ECO:0000256" key="2">
    <source>
        <dbReference type="ARBA" id="ARBA00022597"/>
    </source>
</evidence>
<keyword evidence="2" id="KW-0813">Transport</keyword>
<dbReference type="PROSITE" id="PS00211">
    <property type="entry name" value="ABC_TRANSPORTER_1"/>
    <property type="match status" value="1"/>
</dbReference>